<organism evidence="1">
    <name type="scientific">Desulfitobacterium hafniense</name>
    <name type="common">Desulfitobacterium frappieri</name>
    <dbReference type="NCBI Taxonomy" id="49338"/>
    <lineage>
        <taxon>Bacteria</taxon>
        <taxon>Bacillati</taxon>
        <taxon>Bacillota</taxon>
        <taxon>Clostridia</taxon>
        <taxon>Eubacteriales</taxon>
        <taxon>Desulfitobacteriaceae</taxon>
        <taxon>Desulfitobacterium</taxon>
    </lineage>
</organism>
<protein>
    <submittedName>
        <fullName evidence="1">Conserved domain protein</fullName>
    </submittedName>
</protein>
<dbReference type="PATRIC" id="fig|49338.4.peg.5756"/>
<evidence type="ECO:0000313" key="1">
    <source>
        <dbReference type="EMBL" id="CDV96345.1"/>
    </source>
</evidence>
<reference evidence="1" key="1">
    <citation type="submission" date="2014-07" db="EMBL/GenBank/DDBJ databases">
        <authorList>
            <person name="Hornung V.Bastian."/>
        </authorList>
    </citation>
    <scope>NUCLEOTIDE SEQUENCE</scope>
    <source>
        <strain evidence="1">PCE-S</strain>
    </source>
</reference>
<dbReference type="AlphaFoldDB" id="A0A098AU84"/>
<name>A0A098AU84_DESHA</name>
<accession>A0A098AU84</accession>
<dbReference type="EMBL" id="LK996018">
    <property type="protein sequence ID" value="CDV96345.1"/>
    <property type="molecule type" value="Genomic_DNA"/>
</dbReference>
<sequence>MTIRSGFFNSVSGDRKYDAGKFAEYFASFIGNGVFPNPSTGLQVAANDDMTITVKAGKAWIKGYILVNDDDYILNLDPADGVLNRIDRIVARYDTVDREIRLEVKKGAFASSPVAPALQRDADAYELALADIAVNKGAISITQASITDLRLNTSLCGIVHGTVDQVDTTTLATQYQTWLTETQTEAETNIDDMMDGLQNVWDTWFATIQGALDGDVAGNLLNLINANTAAIATKAEQSDLANLQGVVAVHLADYAYQVAGGTATALTLTISGALVDGYPMTFIAAADNEAAATTINTKPLYKPNTTDAPNLVTGKAYTVWYDEGDDCFFIKASAEGDATVADVLAGKIFSNGDDTGLVGILALIGTSLVGDVVKGKTFYNTDAKTIQTGTGANAKRIASGTTTATVTAYGSGYKLSYSGLTFKPALVFAFQYSEIYDLTIVSVISPANFAYQMQFNNGAGHIAANYLFFDGGFDLQVNSGGWPYRWVAVEE</sequence>
<dbReference type="RefSeq" id="WP_208926856.1">
    <property type="nucleotide sequence ID" value="NZ_LK996018.1"/>
</dbReference>
<gene>
    <name evidence="1" type="ORF">DPCES_5347</name>
</gene>
<proteinExistence type="predicted"/>